<dbReference type="InterPro" id="IPR051675">
    <property type="entry name" value="Endo/Exo/Phosphatase_dom_1"/>
</dbReference>
<dbReference type="EMBL" id="CP098502">
    <property type="protein sequence ID" value="UTI62407.1"/>
    <property type="molecule type" value="Genomic_DNA"/>
</dbReference>
<dbReference type="Proteomes" id="UP001056035">
    <property type="component" value="Chromosome"/>
</dbReference>
<feature type="domain" description="Helix-hairpin-helix DNA-binding motif class 1" evidence="2">
    <location>
        <begin position="227"/>
        <end position="246"/>
    </location>
</feature>
<dbReference type="InterPro" id="IPR003583">
    <property type="entry name" value="Hlx-hairpin-Hlx_DNA-bd_motif"/>
</dbReference>
<dbReference type="Gene3D" id="1.10.150.320">
    <property type="entry name" value="Photosystem II 12 kDa extrinsic protein"/>
    <property type="match status" value="1"/>
</dbReference>
<feature type="region of interest" description="Disordered" evidence="1">
    <location>
        <begin position="39"/>
        <end position="71"/>
    </location>
</feature>
<dbReference type="Gene3D" id="3.10.560.10">
    <property type="entry name" value="Outer membrane lipoprotein wza domain like"/>
    <property type="match status" value="1"/>
</dbReference>
<reference evidence="3 4" key="1">
    <citation type="submission" date="2022-06" db="EMBL/GenBank/DDBJ databases">
        <title>Paraconexibacter antarcticus.</title>
        <authorList>
            <person name="Kim C.S."/>
        </authorList>
    </citation>
    <scope>NUCLEOTIDE SEQUENCE [LARGE SCALE GENOMIC DNA]</scope>
    <source>
        <strain evidence="3 4">02-257</strain>
    </source>
</reference>
<organism evidence="3 4">
    <name type="scientific">Paraconexibacter antarcticus</name>
    <dbReference type="NCBI Taxonomy" id="2949664"/>
    <lineage>
        <taxon>Bacteria</taxon>
        <taxon>Bacillati</taxon>
        <taxon>Actinomycetota</taxon>
        <taxon>Thermoleophilia</taxon>
        <taxon>Solirubrobacterales</taxon>
        <taxon>Paraconexibacteraceae</taxon>
        <taxon>Paraconexibacter</taxon>
    </lineage>
</organism>
<proteinExistence type="predicted"/>
<dbReference type="Pfam" id="PF12836">
    <property type="entry name" value="HHH_3"/>
    <property type="match status" value="1"/>
</dbReference>
<dbReference type="PANTHER" id="PTHR21180:SF32">
    <property type="entry name" value="ENDONUCLEASE_EXONUCLEASE_PHOSPHATASE FAMILY DOMAIN-CONTAINING PROTEIN 1"/>
    <property type="match status" value="1"/>
</dbReference>
<feature type="domain" description="Helix-hairpin-helix DNA-binding motif class 1" evidence="2">
    <location>
        <begin position="197"/>
        <end position="216"/>
    </location>
</feature>
<dbReference type="InterPro" id="IPR010994">
    <property type="entry name" value="RuvA_2-like"/>
</dbReference>
<evidence type="ECO:0000313" key="4">
    <source>
        <dbReference type="Proteomes" id="UP001056035"/>
    </source>
</evidence>
<accession>A0ABY5DMW6</accession>
<dbReference type="SMART" id="SM00278">
    <property type="entry name" value="HhH1"/>
    <property type="match status" value="2"/>
</dbReference>
<dbReference type="InterPro" id="IPR019554">
    <property type="entry name" value="Soluble_ligand-bd"/>
</dbReference>
<evidence type="ECO:0000259" key="2">
    <source>
        <dbReference type="SMART" id="SM00278"/>
    </source>
</evidence>
<protein>
    <submittedName>
        <fullName evidence="3">Helix-hairpin-helix domain-containing protein</fullName>
    </submittedName>
</protein>
<name>A0ABY5DMW6_9ACTN</name>
<dbReference type="RefSeq" id="WP_254569145.1">
    <property type="nucleotide sequence ID" value="NZ_CP098502.1"/>
</dbReference>
<keyword evidence="4" id="KW-1185">Reference proteome</keyword>
<dbReference type="PANTHER" id="PTHR21180">
    <property type="entry name" value="ENDONUCLEASE/EXONUCLEASE/PHOSPHATASE FAMILY DOMAIN-CONTAINING PROTEIN 1"/>
    <property type="match status" value="1"/>
</dbReference>
<sequence length="249" mass="24130">MHEITRIQFAAAAVAVTVLGWLGAHRLSARDAAGHTPSAALLSAGPRSGSGPGADAAAPTAEGSSPSAGPGAAAVVVAAPAREVVVHVAGAVRRPGVYRLKDGDRVADAVARAGGGTRHADLDAVNLAAKARDGVQILVPRRAPTGGAAASTATAVPLPGGAAPGTAAGAAAGAVAAGSPGPAAATPVVDLNTATEQQLETLDGVGPATAAKILQYRQANGPFRSVDDLEQVPGIGPKKLAAIRPGVRV</sequence>
<dbReference type="SUPFAM" id="SSF47781">
    <property type="entry name" value="RuvA domain 2-like"/>
    <property type="match status" value="1"/>
</dbReference>
<evidence type="ECO:0000256" key="1">
    <source>
        <dbReference type="SAM" id="MobiDB-lite"/>
    </source>
</evidence>
<gene>
    <name evidence="3" type="ORF">NBH00_13660</name>
</gene>
<dbReference type="Pfam" id="PF10531">
    <property type="entry name" value="SLBB"/>
    <property type="match status" value="1"/>
</dbReference>
<evidence type="ECO:0000313" key="3">
    <source>
        <dbReference type="EMBL" id="UTI62407.1"/>
    </source>
</evidence>